<evidence type="ECO:0000256" key="1">
    <source>
        <dbReference type="ARBA" id="ARBA00006696"/>
    </source>
</evidence>
<protein>
    <recommendedName>
        <fullName evidence="5">Acid sugar phosphatase</fullName>
        <ecNumber evidence="5">3.1.3.-</ecNumber>
    </recommendedName>
</protein>
<dbReference type="Pfam" id="PF13242">
    <property type="entry name" value="Hydrolase_like"/>
    <property type="match status" value="1"/>
</dbReference>
<keyword evidence="4 5" id="KW-0460">Magnesium</keyword>
<dbReference type="Proteomes" id="UP000824250">
    <property type="component" value="Unassembled WGS sequence"/>
</dbReference>
<organism evidence="9 10">
    <name type="scientific">Candidatus Copromonas faecavium</name>
    <name type="common">nom. illeg.</name>
    <dbReference type="NCBI Taxonomy" id="2840740"/>
    <lineage>
        <taxon>Bacteria</taxon>
        <taxon>Bacillati</taxon>
        <taxon>Bacillota</taxon>
        <taxon>Clostridia</taxon>
        <taxon>Lachnospirales</taxon>
        <taxon>Lachnospiraceae</taxon>
        <taxon>Candidatus Copromonas (nom. illeg.)</taxon>
    </lineage>
</organism>
<reference evidence="9" key="1">
    <citation type="submission" date="2020-10" db="EMBL/GenBank/DDBJ databases">
        <authorList>
            <person name="Gilroy R."/>
        </authorList>
    </citation>
    <scope>NUCLEOTIDE SEQUENCE</scope>
    <source>
        <strain evidence="9">CHK180-2868</strain>
    </source>
</reference>
<feature type="binding site" evidence="7">
    <location>
        <position position="187"/>
    </location>
    <ligand>
        <name>substrate</name>
    </ligand>
</feature>
<feature type="binding site" evidence="8">
    <location>
        <position position="16"/>
    </location>
    <ligand>
        <name>Mg(2+)</name>
        <dbReference type="ChEBI" id="CHEBI:18420"/>
    </ligand>
</feature>
<dbReference type="FunFam" id="3.40.50.1000:FF:000053">
    <property type="entry name" value="TIGR01457 family HAD hydrolase"/>
    <property type="match status" value="1"/>
</dbReference>
<feature type="binding site" evidence="8">
    <location>
        <position position="212"/>
    </location>
    <ligand>
        <name>Mg(2+)</name>
        <dbReference type="ChEBI" id="CHEBI:18420"/>
    </ligand>
</feature>
<evidence type="ECO:0000313" key="9">
    <source>
        <dbReference type="EMBL" id="HIR04627.1"/>
    </source>
</evidence>
<keyword evidence="2 5" id="KW-0479">Metal-binding</keyword>
<comment type="similarity">
    <text evidence="1 5">Belongs to the HAD-like hydrolase superfamily. NagD family.</text>
</comment>
<gene>
    <name evidence="9" type="ORF">IAB28_01485</name>
</gene>
<dbReference type="PANTHER" id="PTHR19288:SF46">
    <property type="entry name" value="HALOACID DEHALOGENASE-LIKE HYDROLASE DOMAIN-CONTAINING PROTEIN 2"/>
    <property type="match status" value="1"/>
</dbReference>
<dbReference type="NCBIfam" id="TIGR01460">
    <property type="entry name" value="HAD-SF-IIA"/>
    <property type="match status" value="1"/>
</dbReference>
<dbReference type="GO" id="GO:0016791">
    <property type="term" value="F:phosphatase activity"/>
    <property type="evidence" value="ECO:0007669"/>
    <property type="project" value="TreeGrafter"/>
</dbReference>
<evidence type="ECO:0000256" key="4">
    <source>
        <dbReference type="ARBA" id="ARBA00022842"/>
    </source>
</evidence>
<accession>A0A9D1A2R6</accession>
<dbReference type="GO" id="GO:0046872">
    <property type="term" value="F:metal ion binding"/>
    <property type="evidence" value="ECO:0007669"/>
    <property type="project" value="UniProtKB-KW"/>
</dbReference>
<dbReference type="AlphaFoldDB" id="A0A9D1A2R6"/>
<dbReference type="Gene3D" id="3.40.50.1000">
    <property type="entry name" value="HAD superfamily/HAD-like"/>
    <property type="match status" value="2"/>
</dbReference>
<dbReference type="EMBL" id="DVGC01000006">
    <property type="protein sequence ID" value="HIR04627.1"/>
    <property type="molecule type" value="Genomic_DNA"/>
</dbReference>
<proteinExistence type="inferred from homology"/>
<dbReference type="InterPro" id="IPR023214">
    <property type="entry name" value="HAD_sf"/>
</dbReference>
<comment type="function">
    <text evidence="5">Catalyzes the dephosphorylation of 2-6 carbon acid sugars in vitro.</text>
</comment>
<name>A0A9D1A2R6_9FIRM</name>
<evidence type="ECO:0000256" key="8">
    <source>
        <dbReference type="PIRSR" id="PIRSR000915-3"/>
    </source>
</evidence>
<sequence length="277" mass="30446">MDRKKLLEVTELFVLDMDGTFYLDNQILDGSLEFLNQVKRLGKRFVFFTNNSSKSPETYLKKLAGMNCHISRSQMLTSGDVMIQYLKENHPGQRIYLVGTPDLEQNFQENGIALTKDMPDAVVVGFDMTLTYEKLERACTYIRNGAAFLATHPDINCPVKDGFIPDCGSICAAISLSTGRTPTYVGKPCRETVDMVLSLTGAKREQVSFVGDRLYTDVKTGVNHGAHGILVLSGETKREDLETSETIPDAVFEDLGEMAGILGELPSGQADSSRGGP</sequence>
<evidence type="ECO:0000256" key="6">
    <source>
        <dbReference type="PIRSR" id="PIRSR000915-1"/>
    </source>
</evidence>
<feature type="active site" description="Proton donor" evidence="6">
    <location>
        <position position="18"/>
    </location>
</feature>
<dbReference type="InterPro" id="IPR006357">
    <property type="entry name" value="HAD-SF_hydro_IIA"/>
</dbReference>
<evidence type="ECO:0000256" key="3">
    <source>
        <dbReference type="ARBA" id="ARBA00022801"/>
    </source>
</evidence>
<dbReference type="GO" id="GO:0005737">
    <property type="term" value="C:cytoplasm"/>
    <property type="evidence" value="ECO:0007669"/>
    <property type="project" value="TreeGrafter"/>
</dbReference>
<evidence type="ECO:0000256" key="7">
    <source>
        <dbReference type="PIRSR" id="PIRSR000915-2"/>
    </source>
</evidence>
<dbReference type="PIRSF" id="PIRSF000915">
    <property type="entry name" value="PGP-type_phosphatase"/>
    <property type="match status" value="1"/>
</dbReference>
<evidence type="ECO:0000256" key="5">
    <source>
        <dbReference type="PIRNR" id="PIRNR000915"/>
    </source>
</evidence>
<dbReference type="PANTHER" id="PTHR19288">
    <property type="entry name" value="4-NITROPHENYLPHOSPHATASE-RELATED"/>
    <property type="match status" value="1"/>
</dbReference>
<keyword evidence="3 9" id="KW-0378">Hydrolase</keyword>
<dbReference type="InterPro" id="IPR036412">
    <property type="entry name" value="HAD-like_sf"/>
</dbReference>
<comment type="cofactor">
    <cofactor evidence="8">
        <name>Mg(2+)</name>
        <dbReference type="ChEBI" id="CHEBI:18420"/>
    </cofactor>
    <text evidence="8">Divalent metal ions. Mg(2+) is the most effective.</text>
</comment>
<evidence type="ECO:0000313" key="10">
    <source>
        <dbReference type="Proteomes" id="UP000824250"/>
    </source>
</evidence>
<reference evidence="9" key="2">
    <citation type="journal article" date="2021" name="PeerJ">
        <title>Extensive microbial diversity within the chicken gut microbiome revealed by metagenomics and culture.</title>
        <authorList>
            <person name="Gilroy R."/>
            <person name="Ravi A."/>
            <person name="Getino M."/>
            <person name="Pursley I."/>
            <person name="Horton D.L."/>
            <person name="Alikhan N.F."/>
            <person name="Baker D."/>
            <person name="Gharbi K."/>
            <person name="Hall N."/>
            <person name="Watson M."/>
            <person name="Adriaenssens E.M."/>
            <person name="Foster-Nyarko E."/>
            <person name="Jarju S."/>
            <person name="Secka A."/>
            <person name="Antonio M."/>
            <person name="Oren A."/>
            <person name="Chaudhuri R.R."/>
            <person name="La Ragione R."/>
            <person name="Hildebrand F."/>
            <person name="Pallen M.J."/>
        </authorList>
    </citation>
    <scope>NUCLEOTIDE SEQUENCE</scope>
    <source>
        <strain evidence="9">CHK180-2868</strain>
    </source>
</reference>
<feature type="binding site" evidence="8">
    <location>
        <position position="18"/>
    </location>
    <ligand>
        <name>Mg(2+)</name>
        <dbReference type="ChEBI" id="CHEBI:18420"/>
    </ligand>
</feature>
<dbReference type="SUPFAM" id="SSF56784">
    <property type="entry name" value="HAD-like"/>
    <property type="match status" value="1"/>
</dbReference>
<evidence type="ECO:0000256" key="2">
    <source>
        <dbReference type="ARBA" id="ARBA00022723"/>
    </source>
</evidence>
<feature type="active site" description="Nucleophile" evidence="6">
    <location>
        <position position="16"/>
    </location>
</feature>
<dbReference type="Pfam" id="PF13344">
    <property type="entry name" value="Hydrolase_6"/>
    <property type="match status" value="1"/>
</dbReference>
<comment type="caution">
    <text evidence="9">The sequence shown here is derived from an EMBL/GenBank/DDBJ whole genome shotgun (WGS) entry which is preliminary data.</text>
</comment>
<dbReference type="EC" id="3.1.3.-" evidence="5"/>